<evidence type="ECO:0000313" key="5">
    <source>
        <dbReference type="Proteomes" id="UP001159405"/>
    </source>
</evidence>
<feature type="region of interest" description="Disordered" evidence="2">
    <location>
        <begin position="285"/>
        <end position="325"/>
    </location>
</feature>
<gene>
    <name evidence="4" type="ORF">PLOB_00046116</name>
</gene>
<feature type="transmembrane region" description="Helical" evidence="3">
    <location>
        <begin position="487"/>
        <end position="511"/>
    </location>
</feature>
<feature type="region of interest" description="Disordered" evidence="2">
    <location>
        <begin position="356"/>
        <end position="381"/>
    </location>
</feature>
<proteinExistence type="inferred from homology"/>
<feature type="transmembrane region" description="Helical" evidence="3">
    <location>
        <begin position="138"/>
        <end position="162"/>
    </location>
</feature>
<evidence type="ECO:0000256" key="2">
    <source>
        <dbReference type="SAM" id="MobiDB-lite"/>
    </source>
</evidence>
<comment type="similarity">
    <text evidence="1">Belongs to the major facilitator superfamily.</text>
</comment>
<sequence length="522" mass="58045">MKTLRKLYHGCTKGTDVEPRTPFIQRFACGVGHVINDIMRQLQFSFRLVFFMQVLGLSAENAGWLALQKKLALAFASPFSAFLVDRINIPFLSRKIGRRKSWHLVGTVLGVIFMPMFFSTCYACPNDREEWQKIVRLSIFNVILALSGSLLDIGHLTLIPVIAKDQIEAVELSALRVTFTFLSGIATYLVAWLVLGQDPRNNLSTESLVDFTIIAAISIAIGLIFSLIFHVGTKELSGEGNKETRKRKEEGNRLEEVKELPRETKISILMRLFYKLIGGDSKTATDMDGVNCTVPNDRYGNEDETEEKSHKYDSQSGSSLSSGVDNKGFLESCETESERFYPDQIKLEPAVEVNLNDSQRVGVNGKPSTNSDDPESACPSTSAPTMTLRAWLKNPHLYKVAIIFTCTFVLRNISYSYLPLFLTYRAHFAKESIAYLPLIMLSSGALSSAVSKRIVVKIGGKWTFILSALLVIGAGVWFYFISESNRVMTYPAVVLLGWGFSSMAVNSLAFATQLIGPNKVSN</sequence>
<feature type="transmembrane region" description="Helical" evidence="3">
    <location>
        <begin position="433"/>
        <end position="450"/>
    </location>
</feature>
<dbReference type="PANTHER" id="PTHR11328:SF28">
    <property type="entry name" value="MAJOR FACILITATOR SUPERFAMILY DOMAIN-CONTAINING PROTEIN 12"/>
    <property type="match status" value="1"/>
</dbReference>
<reference evidence="4 5" key="1">
    <citation type="submission" date="2022-05" db="EMBL/GenBank/DDBJ databases">
        <authorList>
            <consortium name="Genoscope - CEA"/>
            <person name="William W."/>
        </authorList>
    </citation>
    <scope>NUCLEOTIDE SEQUENCE [LARGE SCALE GENOMIC DNA]</scope>
</reference>
<feature type="transmembrane region" description="Helical" evidence="3">
    <location>
        <begin position="101"/>
        <end position="118"/>
    </location>
</feature>
<keyword evidence="5" id="KW-1185">Reference proteome</keyword>
<dbReference type="InterPro" id="IPR011701">
    <property type="entry name" value="MFS"/>
</dbReference>
<organism evidence="4 5">
    <name type="scientific">Porites lobata</name>
    <dbReference type="NCBI Taxonomy" id="104759"/>
    <lineage>
        <taxon>Eukaryota</taxon>
        <taxon>Metazoa</taxon>
        <taxon>Cnidaria</taxon>
        <taxon>Anthozoa</taxon>
        <taxon>Hexacorallia</taxon>
        <taxon>Scleractinia</taxon>
        <taxon>Fungiina</taxon>
        <taxon>Poritidae</taxon>
        <taxon>Porites</taxon>
    </lineage>
</organism>
<dbReference type="PANTHER" id="PTHR11328">
    <property type="entry name" value="MAJOR FACILITATOR SUPERFAMILY DOMAIN-CONTAINING PROTEIN"/>
    <property type="match status" value="1"/>
</dbReference>
<feature type="transmembrane region" description="Helical" evidence="3">
    <location>
        <begin position="396"/>
        <end position="413"/>
    </location>
</feature>
<evidence type="ECO:0000313" key="4">
    <source>
        <dbReference type="EMBL" id="CAH3147484.1"/>
    </source>
</evidence>
<dbReference type="Gene3D" id="1.20.1250.20">
    <property type="entry name" value="MFS general substrate transporter like domains"/>
    <property type="match status" value="2"/>
</dbReference>
<evidence type="ECO:0000256" key="1">
    <source>
        <dbReference type="ARBA" id="ARBA00008335"/>
    </source>
</evidence>
<feature type="transmembrane region" description="Helical" evidence="3">
    <location>
        <begin position="462"/>
        <end position="481"/>
    </location>
</feature>
<dbReference type="Pfam" id="PF07690">
    <property type="entry name" value="MFS_1"/>
    <property type="match status" value="1"/>
</dbReference>
<dbReference type="InterPro" id="IPR036259">
    <property type="entry name" value="MFS_trans_sf"/>
</dbReference>
<keyword evidence="3" id="KW-1133">Transmembrane helix</keyword>
<evidence type="ECO:0008006" key="6">
    <source>
        <dbReference type="Google" id="ProtNLM"/>
    </source>
</evidence>
<keyword evidence="3" id="KW-0472">Membrane</keyword>
<protein>
    <recommendedName>
        <fullName evidence="6">Major facilitator superfamily domain-containing protein 12</fullName>
    </recommendedName>
</protein>
<comment type="caution">
    <text evidence="4">The sequence shown here is derived from an EMBL/GenBank/DDBJ whole genome shotgun (WGS) entry which is preliminary data.</text>
</comment>
<evidence type="ECO:0000256" key="3">
    <source>
        <dbReference type="SAM" id="Phobius"/>
    </source>
</evidence>
<feature type="transmembrane region" description="Helical" evidence="3">
    <location>
        <begin position="207"/>
        <end position="229"/>
    </location>
</feature>
<feature type="transmembrane region" description="Helical" evidence="3">
    <location>
        <begin position="174"/>
        <end position="195"/>
    </location>
</feature>
<feature type="compositionally biased region" description="Low complexity" evidence="2">
    <location>
        <begin position="314"/>
        <end position="323"/>
    </location>
</feature>
<keyword evidence="3" id="KW-0812">Transmembrane</keyword>
<accession>A0ABN8PP08</accession>
<dbReference type="SUPFAM" id="SSF103473">
    <property type="entry name" value="MFS general substrate transporter"/>
    <property type="match status" value="1"/>
</dbReference>
<dbReference type="EMBL" id="CALNXK010000081">
    <property type="protein sequence ID" value="CAH3147484.1"/>
    <property type="molecule type" value="Genomic_DNA"/>
</dbReference>
<name>A0ABN8PP08_9CNID</name>
<feature type="compositionally biased region" description="Polar residues" evidence="2">
    <location>
        <begin position="356"/>
        <end position="371"/>
    </location>
</feature>
<dbReference type="Proteomes" id="UP001159405">
    <property type="component" value="Unassembled WGS sequence"/>
</dbReference>
<dbReference type="InterPro" id="IPR039672">
    <property type="entry name" value="MFS_2"/>
</dbReference>